<evidence type="ECO:0000256" key="1">
    <source>
        <dbReference type="SAM" id="MobiDB-lite"/>
    </source>
</evidence>
<proteinExistence type="predicted"/>
<gene>
    <name evidence="3" type="ORF">PTSG_11570</name>
</gene>
<accession>F2TW04</accession>
<dbReference type="GO" id="GO:0006487">
    <property type="term" value="P:protein N-linked glycosylation"/>
    <property type="evidence" value="ECO:0007669"/>
    <property type="project" value="TreeGrafter"/>
</dbReference>
<dbReference type="PANTHER" id="PTHR12062:SF0">
    <property type="entry name" value="ALPHA-1,3-MANNOSYL-GLYCOPROTEIN 4-BETA-N-ACETYLGLUCOSAMINYLTRANSFERASE B"/>
    <property type="match status" value="1"/>
</dbReference>
<dbReference type="GO" id="GO:0008375">
    <property type="term" value="F:acetylglucosaminyltransferase activity"/>
    <property type="evidence" value="ECO:0007669"/>
    <property type="project" value="TreeGrafter"/>
</dbReference>
<keyword evidence="2" id="KW-0472">Membrane</keyword>
<keyword evidence="4" id="KW-1185">Reference proteome</keyword>
<dbReference type="KEGG" id="sre:PTSG_11570"/>
<dbReference type="InParanoid" id="F2TW04"/>
<feature type="region of interest" description="Disordered" evidence="1">
    <location>
        <begin position="111"/>
        <end position="156"/>
    </location>
</feature>
<evidence type="ECO:0000256" key="2">
    <source>
        <dbReference type="SAM" id="Phobius"/>
    </source>
</evidence>
<feature type="transmembrane region" description="Helical" evidence="2">
    <location>
        <begin position="7"/>
        <end position="27"/>
    </location>
</feature>
<feature type="compositionally biased region" description="Low complexity" evidence="1">
    <location>
        <begin position="118"/>
        <end position="141"/>
    </location>
</feature>
<dbReference type="RefSeq" id="XP_004998821.1">
    <property type="nucleotide sequence ID" value="XM_004998764.1"/>
</dbReference>
<dbReference type="EMBL" id="GL832955">
    <property type="protein sequence ID" value="EGD72250.1"/>
    <property type="molecule type" value="Genomic_DNA"/>
</dbReference>
<organism evidence="4">
    <name type="scientific">Salpingoeca rosetta (strain ATCC 50818 / BSB-021)</name>
    <dbReference type="NCBI Taxonomy" id="946362"/>
    <lineage>
        <taxon>Eukaryota</taxon>
        <taxon>Choanoflagellata</taxon>
        <taxon>Craspedida</taxon>
        <taxon>Salpingoecidae</taxon>
        <taxon>Salpingoeca</taxon>
    </lineage>
</organism>
<evidence type="ECO:0000313" key="4">
    <source>
        <dbReference type="Proteomes" id="UP000007799"/>
    </source>
</evidence>
<reference evidence="3" key="1">
    <citation type="submission" date="2009-08" db="EMBL/GenBank/DDBJ databases">
        <title>Annotation of Salpingoeca rosetta.</title>
        <authorList>
            <consortium name="The Broad Institute Genome Sequencing Platform"/>
            <person name="Russ C."/>
            <person name="Cuomo C."/>
            <person name="Burger G."/>
            <person name="Gray M.W."/>
            <person name="Holland P.W.H."/>
            <person name="King N."/>
            <person name="Lang F.B.F."/>
            <person name="Roger A.J."/>
            <person name="Ruiz-Trillo I."/>
            <person name="Young S.K."/>
            <person name="Zeng Q."/>
            <person name="Gargeya S."/>
            <person name="Alvarado L."/>
            <person name="Berlin A."/>
            <person name="Chapman S.B."/>
            <person name="Chen Z."/>
            <person name="Freedman E."/>
            <person name="Gellesch M."/>
            <person name="Goldberg J."/>
            <person name="Griggs A."/>
            <person name="Gujja S."/>
            <person name="Heilman E."/>
            <person name="Heiman D."/>
            <person name="Howarth C."/>
            <person name="Mehta T."/>
            <person name="Neiman D."/>
            <person name="Pearson M."/>
            <person name="Roberts A."/>
            <person name="Saif S."/>
            <person name="Shea T."/>
            <person name="Shenoy N."/>
            <person name="Sisk P."/>
            <person name="Stolte C."/>
            <person name="Sykes S."/>
            <person name="White J."/>
            <person name="Yandava C."/>
            <person name="Haas B."/>
            <person name="Nusbaum C."/>
            <person name="Birren B."/>
        </authorList>
    </citation>
    <scope>NUCLEOTIDE SEQUENCE [LARGE SCALE GENOMIC DNA]</scope>
    <source>
        <strain evidence="3">ATCC 50818</strain>
    </source>
</reference>
<name>F2TW04_SALR5</name>
<dbReference type="OrthoDB" id="2016523at2759"/>
<evidence type="ECO:0000313" key="3">
    <source>
        <dbReference type="EMBL" id="EGD72250.1"/>
    </source>
</evidence>
<dbReference type="InterPro" id="IPR006759">
    <property type="entry name" value="Glyco_transf_54"/>
</dbReference>
<dbReference type="PANTHER" id="PTHR12062">
    <property type="entry name" value="N-ACETYLGLUCOSAMINYLTRANSFERASE VI"/>
    <property type="match status" value="1"/>
</dbReference>
<keyword evidence="2" id="KW-0812">Transmembrane</keyword>
<dbReference type="Proteomes" id="UP000007799">
    <property type="component" value="Unassembled WGS sequence"/>
</dbReference>
<dbReference type="GeneID" id="16067782"/>
<protein>
    <submittedName>
        <fullName evidence="3">Uncharacterized protein</fullName>
    </submittedName>
</protein>
<sequence>MARLQGVVVAAVAAMIVIVLLVMQARLNAMSDTVKQLQTTLQYSQQTGGAALVAGSDASAHGARGARGDVDDALGQSVDQLTHMVQQLQGAFKALSAALDDQAVQQEQLKHNIEQHQQHQGGPQHAQGQQQQDQPAKAAPAESEDDDDAFSHSISERDPRRLCIAVPSAARPGAPMDLILSRLKSLREEIDGHKDRVVLRQAYSARNNVQQRQYARQLGFVVEVDTVGWKDLNAPDIKLTLGDPIDRVRWRSRQVADFAMTLKRCAEFNVTHVLLLEDDASPAKNFTTKMFNRISALPTQDFGYVSLYSGLNPPPPAPWRELTAKDDEGWFHGGDGRHGAVALLMHRKHVPGLADFLLENKLERPVDWLIPGYFGAMLRLRNFELIPNLAQHISSHSTLSKNKNREKWKSHSFVYDEAEQQQQ</sequence>
<dbReference type="AlphaFoldDB" id="F2TW04"/>
<keyword evidence="2" id="KW-1133">Transmembrane helix</keyword>